<dbReference type="AlphaFoldDB" id="A0A1H1LS69"/>
<comment type="catalytic activity">
    <reaction evidence="1 8">
        <text>Hydrolysis of terminal, non-reducing alpha-D-galactose residues in alpha-D-galactosides, including galactose oligosaccharides, galactomannans and galactolipids.</text>
        <dbReference type="EC" id="3.2.1.22"/>
    </reaction>
</comment>
<evidence type="ECO:0000256" key="9">
    <source>
        <dbReference type="SAM" id="MobiDB-lite"/>
    </source>
</evidence>
<keyword evidence="4" id="KW-0732">Signal</keyword>
<dbReference type="PANTHER" id="PTHR11452:SF75">
    <property type="entry name" value="ALPHA-GALACTOSIDASE MEL1"/>
    <property type="match status" value="1"/>
</dbReference>
<name>A0A1H1LS69_9ACTN</name>
<feature type="domain" description="Alpha galactosidase C-terminal" evidence="10">
    <location>
        <begin position="310"/>
        <end position="385"/>
    </location>
</feature>
<dbReference type="Pfam" id="PF17801">
    <property type="entry name" value="Melibiase_C"/>
    <property type="match status" value="1"/>
</dbReference>
<dbReference type="Gene3D" id="2.60.40.1180">
    <property type="entry name" value="Golgi alpha-mannosidase II"/>
    <property type="match status" value="1"/>
</dbReference>
<dbReference type="InterPro" id="IPR013780">
    <property type="entry name" value="Glyco_hydro_b"/>
</dbReference>
<dbReference type="InterPro" id="IPR017853">
    <property type="entry name" value="GH"/>
</dbReference>
<evidence type="ECO:0000256" key="6">
    <source>
        <dbReference type="ARBA" id="ARBA00023157"/>
    </source>
</evidence>
<dbReference type="PROSITE" id="PS00512">
    <property type="entry name" value="ALPHA_GALACTOSIDASE"/>
    <property type="match status" value="1"/>
</dbReference>
<evidence type="ECO:0000313" key="11">
    <source>
        <dbReference type="EMBL" id="SDR77448.1"/>
    </source>
</evidence>
<dbReference type="SUPFAM" id="SSF51011">
    <property type="entry name" value="Glycosyl hydrolase domain"/>
    <property type="match status" value="1"/>
</dbReference>
<dbReference type="EMBL" id="LT629732">
    <property type="protein sequence ID" value="SDR77448.1"/>
    <property type="molecule type" value="Genomic_DNA"/>
</dbReference>
<sequence length="389" mass="42172">MSDQQPATDLGPDRAAGSGLDHGLDLSLAPTPPMGWNNWNTTNDRPEFNEEMVLATADFFVSSGLRDAGYVYINLDDCWALPERDRHGDLVPDPVRFPHGIAAVADYVHSKGLKFGIYTSAGSHTCSPVGFPGALDHEEQDALLFASYGVDYLKYDNCHNEGRDAVQRYTRMRDALLATGRPIVYSICEWGQNSPWTWARGVGHLWRTTGDIEDTWASMLAIAKQNLALAEYAGPGHWNDPDMLEVGNGGMNDVEYRSHFSLWAVMAAPLLIGSDLRTVTPQTMEILLNTEVIALDQDPLGVQGAPVRSEGGLHVLAKPLADGGRGVALFNETDQAARIVTTAAEVGLPAADGYQVRDLWAHETQKCGGTVEAEVPAHGTAVYRVTAAD</sequence>
<dbReference type="Pfam" id="PF16499">
    <property type="entry name" value="Melibiase_2"/>
    <property type="match status" value="1"/>
</dbReference>
<evidence type="ECO:0000256" key="1">
    <source>
        <dbReference type="ARBA" id="ARBA00001255"/>
    </source>
</evidence>
<evidence type="ECO:0000256" key="3">
    <source>
        <dbReference type="ARBA" id="ARBA00012755"/>
    </source>
</evidence>
<evidence type="ECO:0000313" key="12">
    <source>
        <dbReference type="Proteomes" id="UP000198983"/>
    </source>
</evidence>
<dbReference type="PRINTS" id="PR00740">
    <property type="entry name" value="GLHYDRLASE27"/>
</dbReference>
<organism evidence="11 12">
    <name type="scientific">Actinopolymorpha singaporensis</name>
    <dbReference type="NCBI Taxonomy" id="117157"/>
    <lineage>
        <taxon>Bacteria</taxon>
        <taxon>Bacillati</taxon>
        <taxon>Actinomycetota</taxon>
        <taxon>Actinomycetes</taxon>
        <taxon>Propionibacteriales</taxon>
        <taxon>Actinopolymorphaceae</taxon>
        <taxon>Actinopolymorpha</taxon>
    </lineage>
</organism>
<dbReference type="RefSeq" id="WP_092657064.1">
    <property type="nucleotide sequence ID" value="NZ_LT629732.1"/>
</dbReference>
<feature type="compositionally biased region" description="Low complexity" evidence="9">
    <location>
        <begin position="15"/>
        <end position="24"/>
    </location>
</feature>
<evidence type="ECO:0000256" key="2">
    <source>
        <dbReference type="ARBA" id="ARBA00009743"/>
    </source>
</evidence>
<protein>
    <recommendedName>
        <fullName evidence="3 8">Alpha-galactosidase</fullName>
        <ecNumber evidence="3 8">3.2.1.22</ecNumber>
    </recommendedName>
    <alternativeName>
        <fullName evidence="8">Melibiase</fullName>
    </alternativeName>
</protein>
<dbReference type="SUPFAM" id="SSF51445">
    <property type="entry name" value="(Trans)glycosidases"/>
    <property type="match status" value="1"/>
</dbReference>
<dbReference type="GO" id="GO:0016052">
    <property type="term" value="P:carbohydrate catabolic process"/>
    <property type="evidence" value="ECO:0007669"/>
    <property type="project" value="UniProtKB-ARBA"/>
</dbReference>
<keyword evidence="6 8" id="KW-1015">Disulfide bond</keyword>
<dbReference type="InterPro" id="IPR000111">
    <property type="entry name" value="Glyco_hydro_27/36_CS"/>
</dbReference>
<keyword evidence="12" id="KW-1185">Reference proteome</keyword>
<evidence type="ECO:0000256" key="4">
    <source>
        <dbReference type="ARBA" id="ARBA00022729"/>
    </source>
</evidence>
<dbReference type="OrthoDB" id="9807519at2"/>
<dbReference type="InterPro" id="IPR013785">
    <property type="entry name" value="Aldolase_TIM"/>
</dbReference>
<evidence type="ECO:0000256" key="8">
    <source>
        <dbReference type="RuleBase" id="RU361168"/>
    </source>
</evidence>
<dbReference type="Gene3D" id="3.20.20.70">
    <property type="entry name" value="Aldolase class I"/>
    <property type="match status" value="1"/>
</dbReference>
<dbReference type="STRING" id="117157.SAMN04489717_0504"/>
<dbReference type="PANTHER" id="PTHR11452">
    <property type="entry name" value="ALPHA-GALACTOSIDASE/ALPHA-N-ACETYLGALACTOSAMINIDASE"/>
    <property type="match status" value="1"/>
</dbReference>
<proteinExistence type="inferred from homology"/>
<dbReference type="GO" id="GO:0004557">
    <property type="term" value="F:alpha-galactosidase activity"/>
    <property type="evidence" value="ECO:0007669"/>
    <property type="project" value="UniProtKB-EC"/>
</dbReference>
<evidence type="ECO:0000256" key="7">
    <source>
        <dbReference type="ARBA" id="ARBA00023295"/>
    </source>
</evidence>
<comment type="similarity">
    <text evidence="2 8">Belongs to the glycosyl hydrolase 27 family.</text>
</comment>
<dbReference type="InterPro" id="IPR002241">
    <property type="entry name" value="Glyco_hydro_27"/>
</dbReference>
<evidence type="ECO:0000256" key="5">
    <source>
        <dbReference type="ARBA" id="ARBA00022801"/>
    </source>
</evidence>
<dbReference type="Proteomes" id="UP000198983">
    <property type="component" value="Chromosome I"/>
</dbReference>
<dbReference type="FunFam" id="3.20.20.70:FF:000202">
    <property type="entry name" value="Alpha-galactosidase"/>
    <property type="match status" value="1"/>
</dbReference>
<evidence type="ECO:0000259" key="10">
    <source>
        <dbReference type="Pfam" id="PF17801"/>
    </source>
</evidence>
<keyword evidence="5 8" id="KW-0378">Hydrolase</keyword>
<dbReference type="InterPro" id="IPR041233">
    <property type="entry name" value="Melibiase_C"/>
</dbReference>
<accession>A0A1H1LS69</accession>
<dbReference type="CDD" id="cd14792">
    <property type="entry name" value="GH27"/>
    <property type="match status" value="1"/>
</dbReference>
<feature type="region of interest" description="Disordered" evidence="9">
    <location>
        <begin position="1"/>
        <end position="24"/>
    </location>
</feature>
<gene>
    <name evidence="11" type="ORF">SAMN04489717_0504</name>
</gene>
<dbReference type="EC" id="3.2.1.22" evidence="3 8"/>
<reference evidence="11 12" key="1">
    <citation type="submission" date="2016-10" db="EMBL/GenBank/DDBJ databases">
        <authorList>
            <person name="de Groot N.N."/>
        </authorList>
    </citation>
    <scope>NUCLEOTIDE SEQUENCE [LARGE SCALE GENOMIC DNA]</scope>
    <source>
        <strain evidence="11 12">DSM 22024</strain>
    </source>
</reference>
<keyword evidence="7 8" id="KW-0326">Glycosidase</keyword>